<protein>
    <submittedName>
        <fullName evidence="2">Uncharacterized protein</fullName>
    </submittedName>
</protein>
<dbReference type="AlphaFoldDB" id="A0A174M270"/>
<sequence length="286" mass="32222">MPRIRTIVPEFWEDERFSNVSLPAWLLYIGMKNFADDSGVILANEVIIKSKVFPAREDIRKQQVSGWLKELIENSVLVPFTYENKSYYVMDFSSERIDKPQKSKIPEEVIEKALLSAQTGNSGTFENIPEESGTVENIPAGKDRKGKESKGEDGSITRTREDPPPPESENFKKFKAWIDANAPNVGKLKEPFTEAQFERIKQDFPIEVIENTLRSMHNYRELSKKYVSANLTFRKWAKKDMEDGKYRKTTGGGTAAGGNSNVSDDYKRNILQRLLGSGGTGGVQGG</sequence>
<evidence type="ECO:0000256" key="1">
    <source>
        <dbReference type="SAM" id="MobiDB-lite"/>
    </source>
</evidence>
<organism evidence="2 3">
    <name type="scientific">Bacteroides uniformis</name>
    <dbReference type="NCBI Taxonomy" id="820"/>
    <lineage>
        <taxon>Bacteria</taxon>
        <taxon>Pseudomonadati</taxon>
        <taxon>Bacteroidota</taxon>
        <taxon>Bacteroidia</taxon>
        <taxon>Bacteroidales</taxon>
        <taxon>Bacteroidaceae</taxon>
        <taxon>Bacteroides</taxon>
    </lineage>
</organism>
<evidence type="ECO:0000313" key="3">
    <source>
        <dbReference type="Proteomes" id="UP000095788"/>
    </source>
</evidence>
<dbReference type="Proteomes" id="UP000095788">
    <property type="component" value="Unassembled WGS sequence"/>
</dbReference>
<proteinExistence type="predicted"/>
<feature type="region of interest" description="Disordered" evidence="1">
    <location>
        <begin position="244"/>
        <end position="264"/>
    </location>
</feature>
<evidence type="ECO:0000313" key="2">
    <source>
        <dbReference type="EMBL" id="CUP30534.1"/>
    </source>
</evidence>
<reference evidence="2 3" key="1">
    <citation type="submission" date="2015-09" db="EMBL/GenBank/DDBJ databases">
        <authorList>
            <consortium name="Pathogen Informatics"/>
        </authorList>
    </citation>
    <scope>NUCLEOTIDE SEQUENCE [LARGE SCALE GENOMIC DNA]</scope>
    <source>
        <strain evidence="2 3">2789STDY5834942</strain>
    </source>
</reference>
<feature type="compositionally biased region" description="Basic and acidic residues" evidence="1">
    <location>
        <begin position="141"/>
        <end position="163"/>
    </location>
</feature>
<accession>A0A174M270</accession>
<dbReference type="EMBL" id="CZBF01000001">
    <property type="protein sequence ID" value="CUP30534.1"/>
    <property type="molecule type" value="Genomic_DNA"/>
</dbReference>
<gene>
    <name evidence="2" type="ORF">ERS852554_00294</name>
</gene>
<feature type="region of interest" description="Disordered" evidence="1">
    <location>
        <begin position="120"/>
        <end position="169"/>
    </location>
</feature>
<name>A0A174M270_BACUN</name>